<feature type="non-terminal residue" evidence="7">
    <location>
        <position position="1"/>
    </location>
</feature>
<feature type="domain" description="TauD/TfdA-like" evidence="6">
    <location>
        <begin position="51"/>
        <end position="138"/>
    </location>
</feature>
<keyword evidence="4" id="KW-0560">Oxidoreductase</keyword>
<evidence type="ECO:0000313" key="8">
    <source>
        <dbReference type="Proteomes" id="UP000326062"/>
    </source>
</evidence>
<keyword evidence="5" id="KW-0472">Membrane</keyword>
<dbReference type="SUPFAM" id="SSF51197">
    <property type="entry name" value="Clavaminate synthase-like"/>
    <property type="match status" value="1"/>
</dbReference>
<accession>A0A5N3V9U8</accession>
<evidence type="ECO:0000256" key="4">
    <source>
        <dbReference type="ARBA" id="ARBA00023002"/>
    </source>
</evidence>
<protein>
    <recommendedName>
        <fullName evidence="6">TauD/TfdA-like domain-containing protein</fullName>
    </recommendedName>
</protein>
<sequence>FDFLWSRPDGHVTRYDLDWLVKNSYEGQKQKFIQPRILWNAEIYHQAQVPAVDFQTFLETKEGLKNFLQNFLLYGIAFVENVPPTQEHTEKLAKRISLIRETIYGRMWFFTSDFSRGDTAYTKLALDRHTDTTYFQEPFSPTSLELIHMSSFKWLSNIPLCICTTVCGFVSGLSILFH</sequence>
<dbReference type="Pfam" id="PF02668">
    <property type="entry name" value="TauD"/>
    <property type="match status" value="1"/>
</dbReference>
<dbReference type="Gene3D" id="3.60.130.10">
    <property type="entry name" value="Clavaminate synthase-like"/>
    <property type="match status" value="1"/>
</dbReference>
<evidence type="ECO:0000313" key="7">
    <source>
        <dbReference type="EMBL" id="KAB0345962.1"/>
    </source>
</evidence>
<dbReference type="GO" id="GO:0045329">
    <property type="term" value="P:carnitine biosynthetic process"/>
    <property type="evidence" value="ECO:0007669"/>
    <property type="project" value="UniProtKB-KW"/>
</dbReference>
<comment type="pathway">
    <text evidence="2">Amine and polyamine biosynthesis; carnitine biosynthesis.</text>
</comment>
<evidence type="ECO:0000259" key="6">
    <source>
        <dbReference type="Pfam" id="PF02668"/>
    </source>
</evidence>
<dbReference type="InterPro" id="IPR003819">
    <property type="entry name" value="TauD/TfdA-like"/>
</dbReference>
<gene>
    <name evidence="7" type="ORF">FD755_024384</name>
</gene>
<dbReference type="InterPro" id="IPR042098">
    <property type="entry name" value="TauD-like_sf"/>
</dbReference>
<dbReference type="Proteomes" id="UP000326062">
    <property type="component" value="Unassembled WGS sequence"/>
</dbReference>
<evidence type="ECO:0000256" key="3">
    <source>
        <dbReference type="ARBA" id="ARBA00022873"/>
    </source>
</evidence>
<reference evidence="7 8" key="1">
    <citation type="submission" date="2019-06" db="EMBL/GenBank/DDBJ databases">
        <title>Discovery of a novel chromosome fission-fusion reversal in muntjac.</title>
        <authorList>
            <person name="Mudd A.B."/>
            <person name="Bredeson J.V."/>
            <person name="Baum R."/>
            <person name="Hockemeyer D."/>
            <person name="Rokhsar D.S."/>
        </authorList>
    </citation>
    <scope>NUCLEOTIDE SEQUENCE [LARGE SCALE GENOMIC DNA]</scope>
    <source>
        <strain evidence="7">UCam_UCB_Mr</strain>
        <tissue evidence="7">Fibroblast cell line</tissue>
    </source>
</reference>
<dbReference type="InterPro" id="IPR050411">
    <property type="entry name" value="AlphaKG_dependent_hydroxylases"/>
</dbReference>
<evidence type="ECO:0000256" key="5">
    <source>
        <dbReference type="SAM" id="Phobius"/>
    </source>
</evidence>
<dbReference type="PANTHER" id="PTHR10696">
    <property type="entry name" value="GAMMA-BUTYROBETAINE HYDROXYLASE-RELATED"/>
    <property type="match status" value="1"/>
</dbReference>
<keyword evidence="3" id="KW-0124">Carnitine biosynthesis</keyword>
<keyword evidence="8" id="KW-1185">Reference proteome</keyword>
<organism evidence="7 8">
    <name type="scientific">Muntiacus reevesi</name>
    <name type="common">Reeves' muntjac</name>
    <name type="synonym">Cervus reevesi</name>
    <dbReference type="NCBI Taxonomy" id="9886"/>
    <lineage>
        <taxon>Eukaryota</taxon>
        <taxon>Metazoa</taxon>
        <taxon>Chordata</taxon>
        <taxon>Craniata</taxon>
        <taxon>Vertebrata</taxon>
        <taxon>Euteleostomi</taxon>
        <taxon>Mammalia</taxon>
        <taxon>Eutheria</taxon>
        <taxon>Laurasiatheria</taxon>
        <taxon>Artiodactyla</taxon>
        <taxon>Ruminantia</taxon>
        <taxon>Pecora</taxon>
        <taxon>Cervidae</taxon>
        <taxon>Muntiacinae</taxon>
        <taxon>Muntiacus</taxon>
    </lineage>
</organism>
<proteinExistence type="predicted"/>
<feature type="transmembrane region" description="Helical" evidence="5">
    <location>
        <begin position="154"/>
        <end position="177"/>
    </location>
</feature>
<evidence type="ECO:0000256" key="2">
    <source>
        <dbReference type="ARBA" id="ARBA00005022"/>
    </source>
</evidence>
<dbReference type="AlphaFoldDB" id="A0A5N3V9U8"/>
<keyword evidence="5" id="KW-1133">Transmembrane helix</keyword>
<evidence type="ECO:0000256" key="1">
    <source>
        <dbReference type="ARBA" id="ARBA00001961"/>
    </source>
</evidence>
<dbReference type="PANTHER" id="PTHR10696:SF51">
    <property type="entry name" value="TRIMETHYLLYSINE DIOXYGENASE, MITOCHONDRIAL"/>
    <property type="match status" value="1"/>
</dbReference>
<dbReference type="GO" id="GO:0016491">
    <property type="term" value="F:oxidoreductase activity"/>
    <property type="evidence" value="ECO:0007669"/>
    <property type="project" value="UniProtKB-KW"/>
</dbReference>
<dbReference type="GO" id="GO:0005739">
    <property type="term" value="C:mitochondrion"/>
    <property type="evidence" value="ECO:0007669"/>
    <property type="project" value="TreeGrafter"/>
</dbReference>
<name>A0A5N3V9U8_MUNRE</name>
<dbReference type="EMBL" id="VCEB01002658">
    <property type="protein sequence ID" value="KAB0345962.1"/>
    <property type="molecule type" value="Genomic_DNA"/>
</dbReference>
<keyword evidence="5" id="KW-0812">Transmembrane</keyword>
<comment type="cofactor">
    <cofactor evidence="1">
        <name>L-ascorbate</name>
        <dbReference type="ChEBI" id="CHEBI:38290"/>
    </cofactor>
</comment>
<comment type="caution">
    <text evidence="7">The sequence shown here is derived from an EMBL/GenBank/DDBJ whole genome shotgun (WGS) entry which is preliminary data.</text>
</comment>